<evidence type="ECO:0000313" key="2">
    <source>
        <dbReference type="EMBL" id="MBJ3776593.1"/>
    </source>
</evidence>
<comment type="caution">
    <text evidence="2">The sequence shown here is derived from an EMBL/GenBank/DDBJ whole genome shotgun (WGS) entry which is preliminary data.</text>
</comment>
<evidence type="ECO:0000313" key="3">
    <source>
        <dbReference type="Proteomes" id="UP000609531"/>
    </source>
</evidence>
<feature type="compositionally biased region" description="Low complexity" evidence="1">
    <location>
        <begin position="79"/>
        <end position="94"/>
    </location>
</feature>
<sequence>MLLGIGVAVGVGATLFGPSIWRATRPAAKSALRAGIDGYAAARLAAAKVGEEVEDLVAEVVFEMSEEKAAADSSEEPSAHAPGESEARGAAAAA</sequence>
<name>A0A934MGH6_9HYPH</name>
<reference evidence="2" key="1">
    <citation type="submission" date="2020-12" db="EMBL/GenBank/DDBJ databases">
        <title>Bacterial taxonomy.</title>
        <authorList>
            <person name="Pan X."/>
        </authorList>
    </citation>
    <scope>NUCLEOTIDE SEQUENCE</scope>
    <source>
        <strain evidence="2">B2012</strain>
    </source>
</reference>
<dbReference type="Pfam" id="PF17195">
    <property type="entry name" value="DUF5132"/>
    <property type="match status" value="1"/>
</dbReference>
<dbReference type="InterPro" id="IPR033456">
    <property type="entry name" value="DUF5132"/>
</dbReference>
<feature type="region of interest" description="Disordered" evidence="1">
    <location>
        <begin position="67"/>
        <end position="94"/>
    </location>
</feature>
<dbReference type="AlphaFoldDB" id="A0A934MGH6"/>
<dbReference type="RefSeq" id="WP_198882497.1">
    <property type="nucleotide sequence ID" value="NZ_JAEKJA010000010.1"/>
</dbReference>
<organism evidence="2 3">
    <name type="scientific">Acuticoccus mangrovi</name>
    <dbReference type="NCBI Taxonomy" id="2796142"/>
    <lineage>
        <taxon>Bacteria</taxon>
        <taxon>Pseudomonadati</taxon>
        <taxon>Pseudomonadota</taxon>
        <taxon>Alphaproteobacteria</taxon>
        <taxon>Hyphomicrobiales</taxon>
        <taxon>Amorphaceae</taxon>
        <taxon>Acuticoccus</taxon>
    </lineage>
</organism>
<accession>A0A934MGH6</accession>
<dbReference type="Proteomes" id="UP000609531">
    <property type="component" value="Unassembled WGS sequence"/>
</dbReference>
<keyword evidence="3" id="KW-1185">Reference proteome</keyword>
<evidence type="ECO:0000256" key="1">
    <source>
        <dbReference type="SAM" id="MobiDB-lite"/>
    </source>
</evidence>
<gene>
    <name evidence="2" type="ORF">JCR33_12885</name>
</gene>
<protein>
    <submittedName>
        <fullName evidence="2">DUF5132 domain-containing protein</fullName>
    </submittedName>
</protein>
<dbReference type="EMBL" id="JAEKJA010000010">
    <property type="protein sequence ID" value="MBJ3776593.1"/>
    <property type="molecule type" value="Genomic_DNA"/>
</dbReference>
<proteinExistence type="predicted"/>